<dbReference type="SUPFAM" id="SSF52540">
    <property type="entry name" value="P-loop containing nucleoside triphosphate hydrolases"/>
    <property type="match status" value="1"/>
</dbReference>
<dbReference type="InterPro" id="IPR056693">
    <property type="entry name" value="DUF7791"/>
</dbReference>
<protein>
    <recommendedName>
        <fullName evidence="7">NACHT domain-containing protein</fullName>
    </recommendedName>
</protein>
<keyword evidence="1" id="KW-0677">Repeat</keyword>
<dbReference type="InterPro" id="IPR056884">
    <property type="entry name" value="NPHP3-like_N"/>
</dbReference>
<dbReference type="InterPro" id="IPR027417">
    <property type="entry name" value="P-loop_NTPase"/>
</dbReference>
<sequence length="858" mass="97175">MEAIAAVALAGNVAQFVEYSIKAMLMTYELLHGTNGTLAEVRELKDVVDSVDQSLRRVRDSQEVSDAGAAVLPDKALGSLVASCLAISDEINGVISNLKLEDTSDSFFRNVRTRAKVMAMKPELKSLCGRLNGLRDQISAHLLFLIREQQKHLARDLRQFASSSEEFQRATEAKLGEVTDYLRSISEQTRPPQTSAQPSGRHGKKATKRDTRKDPDSRRVLWDGNPAESKLLLRPVLVGWIKDYVTDVSELLEHKRKTILDTLHFSQIREREFAVAEAHSNTFEWIFDGGRRTTFVRWLRQSDGVYWISGKAGSGKSTLMRFLTGHPSTRKFLRRWAGEKRLIVATHYFWSPGTAIQKSQEGLLRSLLLQILRQSPEIIPVVCADRWAAPYADAFNPWSRTQLIAAFDRLGSLETLGYRICLFVDGLDEYDGDHAELVKVIRRMGTSDSIKICASSRPWLDFSDAFEQSEWTLSLQDLTHDDIRRYIHDELETNSRFNQLQRRNKAAANKLGLEITERAHGVFLWVFLVDVYKERTARLFLTMSHAKTTFPVLSFYFMDFGEGTASAEFLQNWPDVDLDEVKVLETKKRQLIAQCKDLISITPDPGAGVLFSERVGFLHRTVFDYLATPDVKAKLLHMARGGGEDEFNADKVLLETNLGQLRSLMHLHSRTYILPHLRQWMLGVLHYAHRLEVMSGGVAETEALDELEVIITKAFAQWGFSDAMNCFFARPEIASFLELVCRCDLACYICEKQPGLTPARLDSLAPGWRGTFDIRHESNFEMYERAKITKENESDWRLGRQVEASLSSCLPNPTAAGRGHPVKDAELARVEICAMAPDKRGVSSRFGRMFRGRLFGGR</sequence>
<accession>A0AA40DDU3</accession>
<name>A0AA40DDU3_9PEZI</name>
<dbReference type="AlphaFoldDB" id="A0AA40DDU3"/>
<dbReference type="Gene3D" id="3.40.50.300">
    <property type="entry name" value="P-loop containing nucleotide triphosphate hydrolases"/>
    <property type="match status" value="1"/>
</dbReference>
<reference evidence="5" key="1">
    <citation type="submission" date="2023-06" db="EMBL/GenBank/DDBJ databases">
        <title>Genome-scale phylogeny and comparative genomics of the fungal order Sordariales.</title>
        <authorList>
            <consortium name="Lawrence Berkeley National Laboratory"/>
            <person name="Hensen N."/>
            <person name="Bonometti L."/>
            <person name="Westerberg I."/>
            <person name="Brannstrom I.O."/>
            <person name="Guillou S."/>
            <person name="Cros-Aarteil S."/>
            <person name="Calhoun S."/>
            <person name="Haridas S."/>
            <person name="Kuo A."/>
            <person name="Mondo S."/>
            <person name="Pangilinan J."/>
            <person name="Riley R."/>
            <person name="Labutti K."/>
            <person name="Andreopoulos B."/>
            <person name="Lipzen A."/>
            <person name="Chen C."/>
            <person name="Yanf M."/>
            <person name="Daum C."/>
            <person name="Ng V."/>
            <person name="Clum A."/>
            <person name="Steindorff A."/>
            <person name="Ohm R."/>
            <person name="Martin F."/>
            <person name="Silar P."/>
            <person name="Natvig D."/>
            <person name="Lalanne C."/>
            <person name="Gautier V."/>
            <person name="Ament-Velasquez S.L."/>
            <person name="Kruys A."/>
            <person name="Hutchinson M.I."/>
            <person name="Powell A.J."/>
            <person name="Barry K."/>
            <person name="Miller A.N."/>
            <person name="Grigoriev I.V."/>
            <person name="Debuchy R."/>
            <person name="Gladieux P."/>
            <person name="Thoren M.H."/>
            <person name="Johannesson H."/>
        </authorList>
    </citation>
    <scope>NUCLEOTIDE SEQUENCE</scope>
    <source>
        <strain evidence="5">CBS 307.81</strain>
    </source>
</reference>
<dbReference type="Pfam" id="PF25053">
    <property type="entry name" value="DUF7791"/>
    <property type="match status" value="1"/>
</dbReference>
<evidence type="ECO:0000313" key="6">
    <source>
        <dbReference type="Proteomes" id="UP001174997"/>
    </source>
</evidence>
<gene>
    <name evidence="5" type="ORF">QBC41DRAFT_390621</name>
</gene>
<comment type="caution">
    <text evidence="5">The sequence shown here is derived from an EMBL/GenBank/DDBJ whole genome shotgun (WGS) entry which is preliminary data.</text>
</comment>
<proteinExistence type="predicted"/>
<feature type="domain" description="DUF7791" evidence="4">
    <location>
        <begin position="532"/>
        <end position="668"/>
    </location>
</feature>
<feature type="compositionally biased region" description="Polar residues" evidence="2">
    <location>
        <begin position="185"/>
        <end position="198"/>
    </location>
</feature>
<dbReference type="Proteomes" id="UP001174997">
    <property type="component" value="Unassembled WGS sequence"/>
</dbReference>
<evidence type="ECO:0000259" key="3">
    <source>
        <dbReference type="Pfam" id="PF24883"/>
    </source>
</evidence>
<evidence type="ECO:0000313" key="5">
    <source>
        <dbReference type="EMBL" id="KAK0670069.1"/>
    </source>
</evidence>
<evidence type="ECO:0008006" key="7">
    <source>
        <dbReference type="Google" id="ProtNLM"/>
    </source>
</evidence>
<dbReference type="PANTHER" id="PTHR10039:SF5">
    <property type="entry name" value="NACHT DOMAIN-CONTAINING PROTEIN"/>
    <property type="match status" value="1"/>
</dbReference>
<dbReference type="Pfam" id="PF24883">
    <property type="entry name" value="NPHP3_N"/>
    <property type="match status" value="1"/>
</dbReference>
<feature type="compositionally biased region" description="Basic and acidic residues" evidence="2">
    <location>
        <begin position="208"/>
        <end position="221"/>
    </location>
</feature>
<organism evidence="5 6">
    <name type="scientific">Cercophora samala</name>
    <dbReference type="NCBI Taxonomy" id="330535"/>
    <lineage>
        <taxon>Eukaryota</taxon>
        <taxon>Fungi</taxon>
        <taxon>Dikarya</taxon>
        <taxon>Ascomycota</taxon>
        <taxon>Pezizomycotina</taxon>
        <taxon>Sordariomycetes</taxon>
        <taxon>Sordariomycetidae</taxon>
        <taxon>Sordariales</taxon>
        <taxon>Lasiosphaeriaceae</taxon>
        <taxon>Cercophora</taxon>
    </lineage>
</organism>
<evidence type="ECO:0000259" key="4">
    <source>
        <dbReference type="Pfam" id="PF25053"/>
    </source>
</evidence>
<feature type="region of interest" description="Disordered" evidence="2">
    <location>
        <begin position="184"/>
        <end position="222"/>
    </location>
</feature>
<keyword evidence="6" id="KW-1185">Reference proteome</keyword>
<evidence type="ECO:0000256" key="1">
    <source>
        <dbReference type="ARBA" id="ARBA00022737"/>
    </source>
</evidence>
<dbReference type="EMBL" id="JAULSY010000036">
    <property type="protein sequence ID" value="KAK0670069.1"/>
    <property type="molecule type" value="Genomic_DNA"/>
</dbReference>
<dbReference type="PANTHER" id="PTHR10039">
    <property type="entry name" value="AMELOGENIN"/>
    <property type="match status" value="1"/>
</dbReference>
<feature type="domain" description="Nephrocystin 3-like N-terminal" evidence="3">
    <location>
        <begin position="281"/>
        <end position="457"/>
    </location>
</feature>
<evidence type="ECO:0000256" key="2">
    <source>
        <dbReference type="SAM" id="MobiDB-lite"/>
    </source>
</evidence>